<protein>
    <submittedName>
        <fullName evidence="3">Uncharacterized protein</fullName>
    </submittedName>
</protein>
<evidence type="ECO:0000256" key="2">
    <source>
        <dbReference type="SAM" id="SignalP"/>
    </source>
</evidence>
<sequence length="295" mass="33345">MKKSILILGVSLLSQGAYASAFDDSHLARSETLSPFDRTYEAGRAQQVMQPIDYKRSTQTPSAPAAMIDLSIDNPVASVEETETERQYRKTLEDLERNRQALTAARSEAERNLIAAQKTAIEAAAKRKQDLLAQEAEIRKALELNRAAQSKADQVQVAQLTDIEQIRTESKQLLMLAENNAEMIETAARKRVTLERVDPTVVINEPVEAEYQGATLKEIVEGIMPVGWRVKTAFYNKPELETRRYEFISTDARDIALRKLTASVRDARVRYQYFWDLTDEQGNPSPMILITDRPN</sequence>
<dbReference type="AlphaFoldDB" id="A0A1A9KNF1"/>
<keyword evidence="2" id="KW-0732">Signal</keyword>
<dbReference type="EMBL" id="CP015879">
    <property type="protein sequence ID" value="ANI19021.1"/>
    <property type="molecule type" value="Genomic_DNA"/>
</dbReference>
<evidence type="ECO:0000256" key="1">
    <source>
        <dbReference type="SAM" id="Coils"/>
    </source>
</evidence>
<feature type="coiled-coil region" evidence="1">
    <location>
        <begin position="78"/>
        <end position="151"/>
    </location>
</feature>
<dbReference type="Proteomes" id="UP000077748">
    <property type="component" value="Plasmid pRBL16"/>
</dbReference>
<feature type="chain" id="PRO_5008391944" evidence="2">
    <location>
        <begin position="20"/>
        <end position="295"/>
    </location>
</feature>
<dbReference type="GeneID" id="42592320"/>
<reference evidence="3 4" key="1">
    <citation type="submission" date="2016-05" db="EMBL/GenBank/DDBJ databases">
        <title>Genome Sequence of Pseudomonas citronellolis Strain SJTE-3, an Estrogens and Persistent Organic Pollutants degradation strain.</title>
        <authorList>
            <person name="Liang R."/>
        </authorList>
    </citation>
    <scope>NUCLEOTIDE SEQUENCE [LARGE SCALE GENOMIC DNA]</scope>
    <source>
        <strain evidence="3 4">SJTE-3</strain>
        <plasmid evidence="4">Plasmid prbl16</plasmid>
    </source>
</reference>
<evidence type="ECO:0000313" key="4">
    <source>
        <dbReference type="Proteomes" id="UP000077748"/>
    </source>
</evidence>
<name>A0A1A9KNF1_9PSED</name>
<keyword evidence="1" id="KW-0175">Coiled coil</keyword>
<geneLocation type="plasmid" evidence="4">
    <name>prbl16</name>
</geneLocation>
<accession>A0A1A9KNF1</accession>
<feature type="signal peptide" evidence="2">
    <location>
        <begin position="1"/>
        <end position="19"/>
    </location>
</feature>
<keyword evidence="3" id="KW-0614">Plasmid</keyword>
<evidence type="ECO:0000313" key="3">
    <source>
        <dbReference type="EMBL" id="ANI19021.1"/>
    </source>
</evidence>
<gene>
    <name evidence="3" type="ORF">A9C11_33755</name>
</gene>
<organism evidence="3 4">
    <name type="scientific">Pseudomonas citronellolis</name>
    <dbReference type="NCBI Taxonomy" id="53408"/>
    <lineage>
        <taxon>Bacteria</taxon>
        <taxon>Pseudomonadati</taxon>
        <taxon>Pseudomonadota</taxon>
        <taxon>Gammaproteobacteria</taxon>
        <taxon>Pseudomonadales</taxon>
        <taxon>Pseudomonadaceae</taxon>
        <taxon>Pseudomonas</taxon>
    </lineage>
</organism>
<dbReference type="RefSeq" id="WP_021018427.1">
    <property type="nucleotide sequence ID" value="NZ_CP015879.1"/>
</dbReference>
<proteinExistence type="predicted"/>